<dbReference type="InterPro" id="IPR052798">
    <property type="entry name" value="Giardia_VSA"/>
</dbReference>
<feature type="domain" description="EGF-like" evidence="2">
    <location>
        <begin position="1257"/>
        <end position="1292"/>
    </location>
</feature>
<keyword evidence="4" id="KW-1185">Reference proteome</keyword>
<reference evidence="3 4" key="1">
    <citation type="submission" date="2020-08" db="EMBL/GenBank/DDBJ databases">
        <authorList>
            <person name="Hejnol A."/>
        </authorList>
    </citation>
    <scope>NUCLEOTIDE SEQUENCE [LARGE SCALE GENOMIC DNA]</scope>
</reference>
<feature type="domain" description="EGF-like" evidence="2">
    <location>
        <begin position="100"/>
        <end position="131"/>
    </location>
</feature>
<dbReference type="PANTHER" id="PTHR23275:SF100">
    <property type="entry name" value="EGF-LIKE DOMAIN-CONTAINING PROTEIN"/>
    <property type="match status" value="1"/>
</dbReference>
<dbReference type="SMART" id="SM00261">
    <property type="entry name" value="FU"/>
    <property type="match status" value="10"/>
</dbReference>
<evidence type="ECO:0000256" key="1">
    <source>
        <dbReference type="SAM" id="SignalP"/>
    </source>
</evidence>
<dbReference type="Gene3D" id="2.10.220.10">
    <property type="entry name" value="Hormone Receptor, Insulin-like Growth Factor Receptor 1, Chain A, domain 2"/>
    <property type="match status" value="1"/>
</dbReference>
<feature type="domain" description="EGF-like" evidence="2">
    <location>
        <begin position="1066"/>
        <end position="1101"/>
    </location>
</feature>
<feature type="domain" description="EGF-like" evidence="2">
    <location>
        <begin position="276"/>
        <end position="309"/>
    </location>
</feature>
<proteinExistence type="predicted"/>
<dbReference type="InterPro" id="IPR000742">
    <property type="entry name" value="EGF"/>
</dbReference>
<accession>A0A7I8WDK7</accession>
<feature type="domain" description="EGF-like" evidence="2">
    <location>
        <begin position="1293"/>
        <end position="1325"/>
    </location>
</feature>
<dbReference type="SMART" id="SM00181">
    <property type="entry name" value="EGF"/>
    <property type="match status" value="13"/>
</dbReference>
<evidence type="ECO:0000313" key="3">
    <source>
        <dbReference type="EMBL" id="CAD5126272.1"/>
    </source>
</evidence>
<dbReference type="SUPFAM" id="SSF57184">
    <property type="entry name" value="Growth factor receptor domain"/>
    <property type="match status" value="5"/>
</dbReference>
<feature type="chain" id="PRO_5029446915" evidence="1">
    <location>
        <begin position="20"/>
        <end position="1437"/>
    </location>
</feature>
<organism evidence="3 4">
    <name type="scientific">Dimorphilus gyrociliatus</name>
    <dbReference type="NCBI Taxonomy" id="2664684"/>
    <lineage>
        <taxon>Eukaryota</taxon>
        <taxon>Metazoa</taxon>
        <taxon>Spiralia</taxon>
        <taxon>Lophotrochozoa</taxon>
        <taxon>Annelida</taxon>
        <taxon>Polychaeta</taxon>
        <taxon>Polychaeta incertae sedis</taxon>
        <taxon>Dinophilidae</taxon>
        <taxon>Dimorphilus</taxon>
    </lineage>
</organism>
<gene>
    <name evidence="3" type="ORF">DGYR_LOCUS13523</name>
</gene>
<feature type="domain" description="EGF-like" evidence="2">
    <location>
        <begin position="988"/>
        <end position="1026"/>
    </location>
</feature>
<dbReference type="EMBL" id="CAJFCJ010000038">
    <property type="protein sequence ID" value="CAD5126272.1"/>
    <property type="molecule type" value="Genomic_DNA"/>
</dbReference>
<dbReference type="OrthoDB" id="300641at2759"/>
<dbReference type="Proteomes" id="UP000549394">
    <property type="component" value="Unassembled WGS sequence"/>
</dbReference>
<evidence type="ECO:0000259" key="2">
    <source>
        <dbReference type="SMART" id="SM00181"/>
    </source>
</evidence>
<keyword evidence="1" id="KW-0732">Signal</keyword>
<dbReference type="InterPro" id="IPR009030">
    <property type="entry name" value="Growth_fac_rcpt_cys_sf"/>
</dbReference>
<feature type="domain" description="EGF-like" evidence="2">
    <location>
        <begin position="1362"/>
        <end position="1402"/>
    </location>
</feature>
<dbReference type="InterPro" id="IPR006212">
    <property type="entry name" value="Furin_repeat"/>
</dbReference>
<sequence length="1437" mass="156855">MDNQIFLLITLCFANNNSAALSKNAISNCKPGRTTNRVQSCGVCQSGTIHSLGRLSCYNCPDFCVLGFCKLKSDTSNPDDATLCEKCINNYFMKQGKCYKCLPGCKKCDSIDKCQDCAANFALRRNSNDCLPCPHNCEKCSWLTNSFRVQCEVCKAGYTVTSKNCIACGSFCKSCIYHKSKGINCTTCDSNAYKITKNNITTCNLCSTSMTGCFKCSNKDSCTKCISKSYALTTSKKCVKCSSIHSACLECEAHDNANKCIKCNIGYYKKDDSCSSCPRNCHSCLETNNAVKCSKCMDDYTILAAKACDKCPDNCLECEVSSGNLICKADKCKPKYTRNSNNLCSKCPDKCNECTWNSANFRTECTGTNFVHSCTEKENGKSWTRRSDGSCAACPNNCDKCYFEKNTAKTPICYASMCQKTYTYDDESGICISCPVGCDYCKKRTAGLTCLQCSEGFASNYGNSSSIIESCVACSIENCDYCEVIANEIKCIRSPCTNSTTGKFSFKTGTCEDRPVSDTSFSTILDESVHSSDDVSFDYDIVNEYIEPHVLGSTNDMALKIPPPPCPVGRILIPTGPHVGLCRNCGYNCNECQLNSGGTDVECRTCIGNSQWVVIEVDGVVSKGCYDCSIARPQCKYFERFGTAPNYKCRCKRNQCIGDQTDFNIGTVFQEPASEFKPFQKCTGCSEKFPNALQCSGVNTGSLSINSCKTGFTKTFLNNTSCLKIGEFCSGWSSLSPVKCLACAVGSYFSSGLCLPCPVGCSECISEGSIIYCIACSNGKTGIDCQSPPSVCDSINVDNCNIKWNVAFFKSTPNCQCLGCDTYYRVDNIVPGSNGMLGAACTSTGTTITIANCQQMALDYKNETICTKCIPPYLLDDGTCKEDVPDCKSGFTYFRMNEKVCQVPKKHFVVSSNLRILRVPKNRDGGKQWNSECIYNSVGESRLEDEAIANCLEYSSPAEFSTVSECTKCIAGWALEQASSTSSSKCHQCQLGCETCIVDVSSTPTTVNRCTVCSKSYALNNAGTCIKCPYNCDECRVDPENQNNALCLSFGCTSGALNDANFSCQSCSIANCAICVQQINGMFKCLKCNQGYYKDDDGICQACMQNCPFCFNNQSCIPDGCKEGFIRHRTEGTCLPCIGDGVARCSFDTATFNILIPEMCKIGFRLDTSTNPPSCERCDPNCKICNAHGIAKCDDEQCNFGYFYDPTDQKCYKEKTRCDKSIRKCPTGCKSCSLVGGMVQCTACLPTYGLREGLCDKCNSDKCQICEIPPGETSMVCTLCLQQYYLNNDECGKCPTHCKECNHNGNYQCKTCMKRYGRSPDGTCRLCPSNCETCVINTSQISTCTKCISNEFSLQIDGTCMPCSSAAFTNCATCTKALFNRKTVCKSCDAGFSLSDDGESCVFCSISKCSMCIHGNICSECKTGFHLSNYNRDCVNK</sequence>
<feature type="signal peptide" evidence="1">
    <location>
        <begin position="1"/>
        <end position="19"/>
    </location>
</feature>
<evidence type="ECO:0000313" key="4">
    <source>
        <dbReference type="Proteomes" id="UP000549394"/>
    </source>
</evidence>
<comment type="caution">
    <text evidence="3">The sequence shown here is derived from an EMBL/GenBank/DDBJ whole genome shotgun (WGS) entry which is preliminary data.</text>
</comment>
<feature type="domain" description="EGF-like" evidence="2">
    <location>
        <begin position="433"/>
        <end position="472"/>
    </location>
</feature>
<name>A0A7I8WDK7_9ANNE</name>
<feature type="domain" description="EGF-like" evidence="2">
    <location>
        <begin position="1403"/>
        <end position="1435"/>
    </location>
</feature>
<feature type="domain" description="EGF-like" evidence="2">
    <location>
        <begin position="240"/>
        <end position="275"/>
    </location>
</feature>
<feature type="domain" description="EGF-like" evidence="2">
    <location>
        <begin position="132"/>
        <end position="166"/>
    </location>
</feature>
<feature type="domain" description="EGF-like" evidence="2">
    <location>
        <begin position="756"/>
        <end position="786"/>
    </location>
</feature>
<dbReference type="PANTHER" id="PTHR23275">
    <property type="entry name" value="CABRIOLET.-RELATED"/>
    <property type="match status" value="1"/>
</dbReference>
<protein>
    <submittedName>
        <fullName evidence="3">DgyrCDS14431</fullName>
    </submittedName>
</protein>
<feature type="domain" description="EGF-like" evidence="2">
    <location>
        <begin position="1224"/>
        <end position="1256"/>
    </location>
</feature>